<dbReference type="CDD" id="cd00002">
    <property type="entry name" value="YbaK_deacylase"/>
    <property type="match status" value="1"/>
</dbReference>
<dbReference type="EMBL" id="CP038141">
    <property type="protein sequence ID" value="QDH16893.1"/>
    <property type="molecule type" value="Genomic_DNA"/>
</dbReference>
<evidence type="ECO:0000256" key="1">
    <source>
        <dbReference type="ARBA" id="ARBA00009798"/>
    </source>
</evidence>
<comment type="similarity">
    <text evidence="1 4">Belongs to the prolyl-tRNA editing family. YbaK/EbsC subfamily.</text>
</comment>
<evidence type="ECO:0000259" key="5">
    <source>
        <dbReference type="Pfam" id="PF04073"/>
    </source>
</evidence>
<evidence type="ECO:0000256" key="3">
    <source>
        <dbReference type="ARBA" id="ARBA00023239"/>
    </source>
</evidence>
<dbReference type="GO" id="GO:0002161">
    <property type="term" value="F:aminoacyl-tRNA deacylase activity"/>
    <property type="evidence" value="ECO:0007669"/>
    <property type="project" value="InterPro"/>
</dbReference>
<proteinExistence type="inferred from homology"/>
<dbReference type="Gene3D" id="3.90.960.10">
    <property type="entry name" value="YbaK/aminoacyl-tRNA synthetase-associated domain"/>
    <property type="match status" value="1"/>
</dbReference>
<dbReference type="SUPFAM" id="SSF55826">
    <property type="entry name" value="YbaK/ProRS associated domain"/>
    <property type="match status" value="1"/>
</dbReference>
<dbReference type="GO" id="GO:0016829">
    <property type="term" value="F:lyase activity"/>
    <property type="evidence" value="ECO:0007669"/>
    <property type="project" value="UniProtKB-KW"/>
</dbReference>
<name>A0A4Y6UH48_9PROT</name>
<sequence length="157" mass="17093">MTIETSATLLLDALNIPYKTHVYEYNPSVEKLGIAAAAALNHSPDHVLKTLMIKVDQHPACVVLPANKEVDFKRVAQIFGGKKAKMMQREDVQKLTGYQIGGVSPFGQKRSVPTAFEKSIMGGSPLIINGGKQGFLLEINSNDAVIVTNAIQENFIK</sequence>
<dbReference type="PANTHER" id="PTHR30411:SF0">
    <property type="entry name" value="CYS-TRNA(PRO)_CYS-TRNA(CYS) DEACYLASE YBAK"/>
    <property type="match status" value="1"/>
</dbReference>
<protein>
    <recommendedName>
        <fullName evidence="4">Cys-tRNA(Pro)/Cys-tRNA(Cys) deacylase</fullName>
        <ecNumber evidence="4">4.2.-.-</ecNumber>
    </recommendedName>
</protein>
<reference evidence="6 7" key="1">
    <citation type="submission" date="2019-03" db="EMBL/GenBank/DDBJ databases">
        <title>The complete genome sequence of Swingsia samuiensis NBRC107927(T).</title>
        <authorList>
            <person name="Chua K.-O."/>
            <person name="Chan K.-G."/>
            <person name="See-Too W.-S."/>
        </authorList>
    </citation>
    <scope>NUCLEOTIDE SEQUENCE [LARGE SCALE GENOMIC DNA]</scope>
    <source>
        <strain evidence="6 7">AH83</strain>
    </source>
</reference>
<dbReference type="KEGG" id="ssam:E3D00_04430"/>
<dbReference type="RefSeq" id="WP_141460303.1">
    <property type="nucleotide sequence ID" value="NZ_CP038141.1"/>
</dbReference>
<organism evidence="6 7">
    <name type="scientific">Swingsia samuiensis</name>
    <dbReference type="NCBI Taxonomy" id="1293412"/>
    <lineage>
        <taxon>Bacteria</taxon>
        <taxon>Pseudomonadati</taxon>
        <taxon>Pseudomonadota</taxon>
        <taxon>Alphaproteobacteria</taxon>
        <taxon>Acetobacterales</taxon>
        <taxon>Acetobacteraceae</taxon>
        <taxon>Swingsia</taxon>
    </lineage>
</organism>
<dbReference type="PIRSF" id="PIRSF006181">
    <property type="entry name" value="EbsC_YbaK"/>
    <property type="match status" value="1"/>
</dbReference>
<keyword evidence="2 4" id="KW-0648">Protein biosynthesis</keyword>
<dbReference type="EC" id="4.2.-.-" evidence="4"/>
<evidence type="ECO:0000313" key="6">
    <source>
        <dbReference type="EMBL" id="QDH16893.1"/>
    </source>
</evidence>
<dbReference type="AlphaFoldDB" id="A0A4Y6UH48"/>
<dbReference type="InterPro" id="IPR004369">
    <property type="entry name" value="Prolyl-tRNA_editing_YbaK/EbsC"/>
</dbReference>
<dbReference type="InterPro" id="IPR036754">
    <property type="entry name" value="YbaK/aa-tRNA-synt-asso_dom_sf"/>
</dbReference>
<dbReference type="Proteomes" id="UP000316313">
    <property type="component" value="Chromosome"/>
</dbReference>
<evidence type="ECO:0000256" key="2">
    <source>
        <dbReference type="ARBA" id="ARBA00022917"/>
    </source>
</evidence>
<accession>A0A4Y6UH48</accession>
<feature type="domain" description="YbaK/aminoacyl-tRNA synthetase-associated" evidence="5">
    <location>
        <begin position="35"/>
        <end position="143"/>
    </location>
</feature>
<gene>
    <name evidence="6" type="ORF">E3D00_04430</name>
</gene>
<keyword evidence="7" id="KW-1185">Reference proteome</keyword>
<keyword evidence="3 4" id="KW-0456">Lyase</keyword>
<dbReference type="InterPro" id="IPR007214">
    <property type="entry name" value="YbaK/aa-tRNA-synth-assoc-dom"/>
</dbReference>
<dbReference type="OrthoDB" id="9809296at2"/>
<evidence type="ECO:0000313" key="7">
    <source>
        <dbReference type="Proteomes" id="UP000316313"/>
    </source>
</evidence>
<dbReference type="GO" id="GO:0006412">
    <property type="term" value="P:translation"/>
    <property type="evidence" value="ECO:0007669"/>
    <property type="project" value="UniProtKB-KW"/>
</dbReference>
<dbReference type="Pfam" id="PF04073">
    <property type="entry name" value="tRNA_edit"/>
    <property type="match status" value="1"/>
</dbReference>
<dbReference type="PANTHER" id="PTHR30411">
    <property type="entry name" value="CYTOPLASMIC PROTEIN"/>
    <property type="match status" value="1"/>
</dbReference>
<evidence type="ECO:0000256" key="4">
    <source>
        <dbReference type="PIRNR" id="PIRNR006181"/>
    </source>
</evidence>